<organism evidence="2 3">
    <name type="scientific">Gymnopus androsaceus JB14</name>
    <dbReference type="NCBI Taxonomy" id="1447944"/>
    <lineage>
        <taxon>Eukaryota</taxon>
        <taxon>Fungi</taxon>
        <taxon>Dikarya</taxon>
        <taxon>Basidiomycota</taxon>
        <taxon>Agaricomycotina</taxon>
        <taxon>Agaricomycetes</taxon>
        <taxon>Agaricomycetidae</taxon>
        <taxon>Agaricales</taxon>
        <taxon>Marasmiineae</taxon>
        <taxon>Omphalotaceae</taxon>
        <taxon>Gymnopus</taxon>
    </lineage>
</organism>
<keyword evidence="1" id="KW-0812">Transmembrane</keyword>
<keyword evidence="3" id="KW-1185">Reference proteome</keyword>
<keyword evidence="1" id="KW-1133">Transmembrane helix</keyword>
<proteinExistence type="predicted"/>
<dbReference type="EMBL" id="ML769418">
    <property type="protein sequence ID" value="KAE9404225.1"/>
    <property type="molecule type" value="Genomic_DNA"/>
</dbReference>
<dbReference type="AlphaFoldDB" id="A0A6A4I635"/>
<dbReference type="Proteomes" id="UP000799118">
    <property type="component" value="Unassembled WGS sequence"/>
</dbReference>
<protein>
    <submittedName>
        <fullName evidence="2">Uncharacterized protein</fullName>
    </submittedName>
</protein>
<sequence>MESINLDCTAVLLMVIVWQWDYSFTSVIPWAVLLVYQKRVKLIIEKNAGHANQSEMPPDPSIEQQGAMLQYLSPLLWKEFGLHSQISPMHNKLAMLVYRFKDSRIWNELGEFSTTNGRMIFLLGHSFVKVHKDWNTKEHRFTTSGCINDEDILKIQDFGMQIS</sequence>
<keyword evidence="1" id="KW-0472">Membrane</keyword>
<feature type="transmembrane region" description="Helical" evidence="1">
    <location>
        <begin position="12"/>
        <end position="36"/>
    </location>
</feature>
<accession>A0A6A4I635</accession>
<evidence type="ECO:0000313" key="2">
    <source>
        <dbReference type="EMBL" id="KAE9404225.1"/>
    </source>
</evidence>
<gene>
    <name evidence="2" type="ORF">BT96DRAFT_935792</name>
</gene>
<name>A0A6A4I635_9AGAR</name>
<evidence type="ECO:0000256" key="1">
    <source>
        <dbReference type="SAM" id="Phobius"/>
    </source>
</evidence>
<evidence type="ECO:0000313" key="3">
    <source>
        <dbReference type="Proteomes" id="UP000799118"/>
    </source>
</evidence>
<reference evidence="2" key="1">
    <citation type="journal article" date="2019" name="Environ. Microbiol.">
        <title>Fungal ecological strategies reflected in gene transcription - a case study of two litter decomposers.</title>
        <authorList>
            <person name="Barbi F."/>
            <person name="Kohler A."/>
            <person name="Barry K."/>
            <person name="Baskaran P."/>
            <person name="Daum C."/>
            <person name="Fauchery L."/>
            <person name="Ihrmark K."/>
            <person name="Kuo A."/>
            <person name="LaButti K."/>
            <person name="Lipzen A."/>
            <person name="Morin E."/>
            <person name="Grigoriev I.V."/>
            <person name="Henrissat B."/>
            <person name="Lindahl B."/>
            <person name="Martin F."/>
        </authorList>
    </citation>
    <scope>NUCLEOTIDE SEQUENCE</scope>
    <source>
        <strain evidence="2">JB14</strain>
    </source>
</reference>